<gene>
    <name evidence="3" type="ORF">BECKDK2373B_GA0170837_109318</name>
    <name evidence="2" type="ORF">BECKDK2373C_GA0170839_10665</name>
</gene>
<evidence type="ECO:0000256" key="1">
    <source>
        <dbReference type="SAM" id="MobiDB-lite"/>
    </source>
</evidence>
<protein>
    <submittedName>
        <fullName evidence="2">Uncharacterized protein</fullName>
    </submittedName>
</protein>
<feature type="region of interest" description="Disordered" evidence="1">
    <location>
        <begin position="1"/>
        <end position="50"/>
    </location>
</feature>
<dbReference type="AlphaFoldDB" id="A0A450SWY9"/>
<evidence type="ECO:0000313" key="3">
    <source>
        <dbReference type="EMBL" id="VFJ60568.1"/>
    </source>
</evidence>
<organism evidence="2">
    <name type="scientific">Candidatus Kentrum sp. DK</name>
    <dbReference type="NCBI Taxonomy" id="2126562"/>
    <lineage>
        <taxon>Bacteria</taxon>
        <taxon>Pseudomonadati</taxon>
        <taxon>Pseudomonadota</taxon>
        <taxon>Gammaproteobacteria</taxon>
        <taxon>Candidatus Kentrum</taxon>
    </lineage>
</organism>
<dbReference type="EMBL" id="CAADEY010000066">
    <property type="protein sequence ID" value="VFJ58534.1"/>
    <property type="molecule type" value="Genomic_DNA"/>
</dbReference>
<sequence length="178" mass="19551">MRNEPQQAGIENIASPGSTLCWGSLHSPQPTWAGPREPEKKKAQGNANLPPLSSYADAIEAERCKQHLSYRRAYRRLFTATVSGGPSRQSCCFPGFQAPLGNLFSEAGASKNHVPKLESLGASVLLVEWIGREQELHAWVPTLTLGGRRNQRNHRDKVTCSTSNPIWMKYGGSARILA</sequence>
<dbReference type="EMBL" id="CAADEX010000093">
    <property type="protein sequence ID" value="VFJ60568.1"/>
    <property type="molecule type" value="Genomic_DNA"/>
</dbReference>
<accession>A0A450SWY9</accession>
<proteinExistence type="predicted"/>
<evidence type="ECO:0000313" key="2">
    <source>
        <dbReference type="EMBL" id="VFJ58534.1"/>
    </source>
</evidence>
<reference evidence="2" key="1">
    <citation type="submission" date="2019-02" db="EMBL/GenBank/DDBJ databases">
        <authorList>
            <person name="Gruber-Vodicka R. H."/>
            <person name="Seah K. B. B."/>
        </authorList>
    </citation>
    <scope>NUCLEOTIDE SEQUENCE</scope>
    <source>
        <strain evidence="2">BECK_DK161</strain>
        <strain evidence="3">BECK_DK47</strain>
    </source>
</reference>
<name>A0A450SWY9_9GAMM</name>